<dbReference type="EMBL" id="JBFAEG010000074">
    <property type="protein sequence ID" value="MEU5714100.1"/>
    <property type="molecule type" value="Genomic_DNA"/>
</dbReference>
<dbReference type="Proteomes" id="UP001551011">
    <property type="component" value="Unassembled WGS sequence"/>
</dbReference>
<reference evidence="2 3" key="1">
    <citation type="submission" date="2024-06" db="EMBL/GenBank/DDBJ databases">
        <title>The Natural Products Discovery Center: Release of the First 8490 Sequenced Strains for Exploring Actinobacteria Biosynthetic Diversity.</title>
        <authorList>
            <person name="Kalkreuter E."/>
            <person name="Kautsar S.A."/>
            <person name="Yang D."/>
            <person name="Bader C.D."/>
            <person name="Teijaro C.N."/>
            <person name="Fluegel L."/>
            <person name="Davis C.M."/>
            <person name="Simpson J.R."/>
            <person name="Lauterbach L."/>
            <person name="Steele A.D."/>
            <person name="Gui C."/>
            <person name="Meng S."/>
            <person name="Li G."/>
            <person name="Viehrig K."/>
            <person name="Ye F."/>
            <person name="Su P."/>
            <person name="Kiefer A.F."/>
            <person name="Nichols A."/>
            <person name="Cepeda A.J."/>
            <person name="Yan W."/>
            <person name="Fan B."/>
            <person name="Jiang Y."/>
            <person name="Adhikari A."/>
            <person name="Zheng C.-J."/>
            <person name="Schuster L."/>
            <person name="Cowan T.M."/>
            <person name="Smanski M.J."/>
            <person name="Chevrette M.G."/>
            <person name="De Carvalho L.P.S."/>
            <person name="Shen B."/>
        </authorList>
    </citation>
    <scope>NUCLEOTIDE SEQUENCE [LARGE SCALE GENOMIC DNA]</scope>
    <source>
        <strain evidence="2 3">NPDC020594</strain>
    </source>
</reference>
<organism evidence="2 3">
    <name type="scientific">Streptomyces flaveolus</name>
    <dbReference type="NCBI Taxonomy" id="67297"/>
    <lineage>
        <taxon>Bacteria</taxon>
        <taxon>Bacillati</taxon>
        <taxon>Actinomycetota</taxon>
        <taxon>Actinomycetes</taxon>
        <taxon>Kitasatosporales</taxon>
        <taxon>Streptomycetaceae</taxon>
        <taxon>Streptomyces</taxon>
    </lineage>
</organism>
<dbReference type="RefSeq" id="WP_234340015.1">
    <property type="nucleotide sequence ID" value="NZ_JBEXDP010000144.1"/>
</dbReference>
<feature type="region of interest" description="Disordered" evidence="1">
    <location>
        <begin position="1"/>
        <end position="52"/>
    </location>
</feature>
<feature type="region of interest" description="Disordered" evidence="1">
    <location>
        <begin position="86"/>
        <end position="105"/>
    </location>
</feature>
<gene>
    <name evidence="2" type="ORF">AB0H04_46240</name>
</gene>
<name>A0ABV3ARE7_9ACTN</name>
<feature type="compositionally biased region" description="Polar residues" evidence="1">
    <location>
        <begin position="12"/>
        <end position="21"/>
    </location>
</feature>
<keyword evidence="3" id="KW-1185">Reference proteome</keyword>
<comment type="caution">
    <text evidence="2">The sequence shown here is derived from an EMBL/GenBank/DDBJ whole genome shotgun (WGS) entry which is preliminary data.</text>
</comment>
<sequence>MSSECSKAATADQIQRLSSPHLTYRHTLMPTAAKQKEARTSSHRAAANDLRRQGLLLDGGRTERGEEVRVLTAAGLAATGFKLDRELEEMGGMPKGAGSSGPPTR</sequence>
<proteinExistence type="predicted"/>
<evidence type="ECO:0000313" key="3">
    <source>
        <dbReference type="Proteomes" id="UP001551011"/>
    </source>
</evidence>
<protein>
    <submittedName>
        <fullName evidence="2">Uncharacterized protein</fullName>
    </submittedName>
</protein>
<evidence type="ECO:0000256" key="1">
    <source>
        <dbReference type="SAM" id="MobiDB-lite"/>
    </source>
</evidence>
<accession>A0ABV3ARE7</accession>
<evidence type="ECO:0000313" key="2">
    <source>
        <dbReference type="EMBL" id="MEU5714100.1"/>
    </source>
</evidence>